<organism evidence="2 3">
    <name type="scientific">Meganyctiphanes norvegica</name>
    <name type="common">Northern krill</name>
    <name type="synonym">Thysanopoda norvegica</name>
    <dbReference type="NCBI Taxonomy" id="48144"/>
    <lineage>
        <taxon>Eukaryota</taxon>
        <taxon>Metazoa</taxon>
        <taxon>Ecdysozoa</taxon>
        <taxon>Arthropoda</taxon>
        <taxon>Crustacea</taxon>
        <taxon>Multicrustacea</taxon>
        <taxon>Malacostraca</taxon>
        <taxon>Eumalacostraca</taxon>
        <taxon>Eucarida</taxon>
        <taxon>Euphausiacea</taxon>
        <taxon>Euphausiidae</taxon>
        <taxon>Meganyctiphanes</taxon>
    </lineage>
</organism>
<reference evidence="2 3" key="1">
    <citation type="submission" date="2024-05" db="EMBL/GenBank/DDBJ databases">
        <authorList>
            <person name="Wallberg A."/>
        </authorList>
    </citation>
    <scope>NUCLEOTIDE SEQUENCE [LARGE SCALE GENOMIC DNA]</scope>
</reference>
<feature type="domain" description="EGF-like" evidence="1">
    <location>
        <begin position="5"/>
        <end position="39"/>
    </location>
</feature>
<dbReference type="InterPro" id="IPR000742">
    <property type="entry name" value="EGF"/>
</dbReference>
<feature type="non-terminal residue" evidence="2">
    <location>
        <position position="120"/>
    </location>
</feature>
<dbReference type="Gene3D" id="2.90.20.10">
    <property type="entry name" value="Plasmodium vivax P25 domain"/>
    <property type="match status" value="1"/>
</dbReference>
<feature type="domain" description="EGF-like" evidence="1">
    <location>
        <begin position="81"/>
        <end position="120"/>
    </location>
</feature>
<evidence type="ECO:0000313" key="2">
    <source>
        <dbReference type="EMBL" id="CAL4065455.1"/>
    </source>
</evidence>
<dbReference type="Proteomes" id="UP001497623">
    <property type="component" value="Unassembled WGS sequence"/>
</dbReference>
<sequence>AAVQYCGKNQMCEEGSDDAMDAVCKCLPGYFLHNDGSCHVCLETRHCGSNADCIYSIFDGDRRCQCIENYSGDANVYCRKTCAAVEVCGKNQICEEGSDDAMDAICKCLPGYFLHNGSCH</sequence>
<accession>A0AAV2PYD4</accession>
<dbReference type="SUPFAM" id="SSF57184">
    <property type="entry name" value="Growth factor receptor domain"/>
    <property type="match status" value="1"/>
</dbReference>
<dbReference type="InterPro" id="IPR009030">
    <property type="entry name" value="Growth_fac_rcpt_cys_sf"/>
</dbReference>
<dbReference type="SMART" id="SM00181">
    <property type="entry name" value="EGF"/>
    <property type="match status" value="3"/>
</dbReference>
<keyword evidence="3" id="KW-1185">Reference proteome</keyword>
<protein>
    <recommendedName>
        <fullName evidence="1">EGF-like domain-containing protein</fullName>
    </recommendedName>
</protein>
<name>A0AAV2PYD4_MEGNR</name>
<proteinExistence type="predicted"/>
<dbReference type="AlphaFoldDB" id="A0AAV2PYD4"/>
<gene>
    <name evidence="2" type="ORF">MNOR_LOCUS4783</name>
</gene>
<feature type="non-terminal residue" evidence="2">
    <location>
        <position position="1"/>
    </location>
</feature>
<evidence type="ECO:0000313" key="3">
    <source>
        <dbReference type="Proteomes" id="UP001497623"/>
    </source>
</evidence>
<dbReference type="EMBL" id="CAXKWB010001781">
    <property type="protein sequence ID" value="CAL4065455.1"/>
    <property type="molecule type" value="Genomic_DNA"/>
</dbReference>
<comment type="caution">
    <text evidence="2">The sequence shown here is derived from an EMBL/GenBank/DDBJ whole genome shotgun (WGS) entry which is preliminary data.</text>
</comment>
<feature type="domain" description="EGF-like" evidence="1">
    <location>
        <begin position="40"/>
        <end position="79"/>
    </location>
</feature>
<evidence type="ECO:0000259" key="1">
    <source>
        <dbReference type="SMART" id="SM00181"/>
    </source>
</evidence>